<protein>
    <recommendedName>
        <fullName evidence="4">ABC transporter permease</fullName>
    </recommendedName>
</protein>
<sequence>MNPALAFARSRGLPVAAATALALAVVTTVFTGSRVTLPDLRHLVDFSVPVAAVAPVAYAVVLATTLHTPQADLEHLSARPVPLLRRLHLVALTLLATALAALPLLSGSPAEIFAVSARNAAGHLGLAAVGARLFGTGLSWLLPLATFGPTLLLGVAEDNTPEWWAWSIHGPSSTDAALIAALLWLAGLLLTGGTRRGAETG</sequence>
<proteinExistence type="predicted"/>
<accession>A0ABV5QIQ8</accession>
<gene>
    <name evidence="2" type="ORF">ACFFTP_04125</name>
</gene>
<name>A0ABV5QIQ8_9ACTN</name>
<keyword evidence="1" id="KW-0472">Membrane</keyword>
<evidence type="ECO:0008006" key="4">
    <source>
        <dbReference type="Google" id="ProtNLM"/>
    </source>
</evidence>
<evidence type="ECO:0000313" key="3">
    <source>
        <dbReference type="Proteomes" id="UP001589716"/>
    </source>
</evidence>
<feature type="transmembrane region" description="Helical" evidence="1">
    <location>
        <begin position="47"/>
        <end position="66"/>
    </location>
</feature>
<keyword evidence="3" id="KW-1185">Reference proteome</keyword>
<evidence type="ECO:0000313" key="2">
    <source>
        <dbReference type="EMBL" id="MFB9553383.1"/>
    </source>
</evidence>
<dbReference type="Proteomes" id="UP001589716">
    <property type="component" value="Unassembled WGS sequence"/>
</dbReference>
<comment type="caution">
    <text evidence="2">The sequence shown here is derived from an EMBL/GenBank/DDBJ whole genome shotgun (WGS) entry which is preliminary data.</text>
</comment>
<keyword evidence="1" id="KW-0812">Transmembrane</keyword>
<reference evidence="2 3" key="1">
    <citation type="submission" date="2024-09" db="EMBL/GenBank/DDBJ databases">
        <authorList>
            <person name="Sun Q."/>
            <person name="Mori K."/>
        </authorList>
    </citation>
    <scope>NUCLEOTIDE SEQUENCE [LARGE SCALE GENOMIC DNA]</scope>
    <source>
        <strain evidence="2 3">JCM 4414</strain>
    </source>
</reference>
<dbReference type="RefSeq" id="WP_345486503.1">
    <property type="nucleotide sequence ID" value="NZ_BAAAWU010000001.1"/>
</dbReference>
<feature type="transmembrane region" description="Helical" evidence="1">
    <location>
        <begin position="176"/>
        <end position="194"/>
    </location>
</feature>
<keyword evidence="1" id="KW-1133">Transmembrane helix</keyword>
<feature type="transmembrane region" description="Helical" evidence="1">
    <location>
        <begin position="112"/>
        <end position="131"/>
    </location>
</feature>
<evidence type="ECO:0000256" key="1">
    <source>
        <dbReference type="SAM" id="Phobius"/>
    </source>
</evidence>
<dbReference type="EMBL" id="JBHMCT010000005">
    <property type="protein sequence ID" value="MFB9553383.1"/>
    <property type="molecule type" value="Genomic_DNA"/>
</dbReference>
<organism evidence="2 3">
    <name type="scientific">Streptomyces roseoviridis</name>
    <dbReference type="NCBI Taxonomy" id="67361"/>
    <lineage>
        <taxon>Bacteria</taxon>
        <taxon>Bacillati</taxon>
        <taxon>Actinomycetota</taxon>
        <taxon>Actinomycetes</taxon>
        <taxon>Kitasatosporales</taxon>
        <taxon>Streptomycetaceae</taxon>
        <taxon>Streptomyces</taxon>
    </lineage>
</organism>
<feature type="transmembrane region" description="Helical" evidence="1">
    <location>
        <begin position="87"/>
        <end position="106"/>
    </location>
</feature>